<dbReference type="PANTHER" id="PTHR43157">
    <property type="entry name" value="PHOSPHATIDYLINOSITOL-GLYCAN BIOSYNTHESIS CLASS F PROTEIN-RELATED"/>
    <property type="match status" value="1"/>
</dbReference>
<dbReference type="GO" id="GO:0016491">
    <property type="term" value="F:oxidoreductase activity"/>
    <property type="evidence" value="ECO:0007669"/>
    <property type="project" value="UniProtKB-KW"/>
</dbReference>
<evidence type="ECO:0000256" key="1">
    <source>
        <dbReference type="ARBA" id="ARBA00006484"/>
    </source>
</evidence>
<sequence>MRQSRQTACTPALSIPSWCGTPTPREGAQTSIYCAVAEELDSVTGQYFSDCKPAYVSPRGRDDATAKQLWNVSCELLGIQWD</sequence>
<keyword evidence="4" id="KW-1185">Reference proteome</keyword>
<dbReference type="Proteomes" id="UP000694420">
    <property type="component" value="Unplaced"/>
</dbReference>
<protein>
    <submittedName>
        <fullName evidence="3">Uncharacterized protein</fullName>
    </submittedName>
</protein>
<accession>A0A8C7ECY0</accession>
<reference evidence="3" key="2">
    <citation type="submission" date="2025-09" db="UniProtKB">
        <authorList>
            <consortium name="Ensembl"/>
        </authorList>
    </citation>
    <scope>IDENTIFICATION</scope>
</reference>
<dbReference type="AlphaFoldDB" id="A0A8C7ECY0"/>
<dbReference type="PANTHER" id="PTHR43157:SF32">
    <property type="entry name" value="RETINOL DEHYDROGENASE 12"/>
    <property type="match status" value="1"/>
</dbReference>
<dbReference type="Ensembl" id="ENSNPET00000011266.1">
    <property type="protein sequence ID" value="ENSNPEP00000010983.1"/>
    <property type="gene ID" value="ENSNPEG00000008250.1"/>
</dbReference>
<proteinExistence type="inferred from homology"/>
<name>A0A8C7ECY0_NOTPE</name>
<comment type="similarity">
    <text evidence="1">Belongs to the short-chain dehydrogenases/reductases (SDR) family.</text>
</comment>
<evidence type="ECO:0000313" key="3">
    <source>
        <dbReference type="Ensembl" id="ENSNPEP00000010983.1"/>
    </source>
</evidence>
<organism evidence="3 4">
    <name type="scientific">Nothoprocta perdicaria</name>
    <name type="common">Chilean tinamou</name>
    <name type="synonym">Crypturus perdicarius</name>
    <dbReference type="NCBI Taxonomy" id="30464"/>
    <lineage>
        <taxon>Eukaryota</taxon>
        <taxon>Metazoa</taxon>
        <taxon>Chordata</taxon>
        <taxon>Craniata</taxon>
        <taxon>Vertebrata</taxon>
        <taxon>Euteleostomi</taxon>
        <taxon>Archelosauria</taxon>
        <taxon>Archosauria</taxon>
        <taxon>Dinosauria</taxon>
        <taxon>Saurischia</taxon>
        <taxon>Theropoda</taxon>
        <taxon>Coelurosauria</taxon>
        <taxon>Aves</taxon>
        <taxon>Palaeognathae</taxon>
        <taxon>Tinamiformes</taxon>
        <taxon>Tinamidae</taxon>
        <taxon>Nothoprocta</taxon>
    </lineage>
</organism>
<evidence type="ECO:0000313" key="4">
    <source>
        <dbReference type="Proteomes" id="UP000694420"/>
    </source>
</evidence>
<reference evidence="3" key="1">
    <citation type="submission" date="2025-08" db="UniProtKB">
        <authorList>
            <consortium name="Ensembl"/>
        </authorList>
    </citation>
    <scope>IDENTIFICATION</scope>
</reference>
<dbReference type="Gene3D" id="3.40.50.720">
    <property type="entry name" value="NAD(P)-binding Rossmann-like Domain"/>
    <property type="match status" value="1"/>
</dbReference>
<evidence type="ECO:0000256" key="2">
    <source>
        <dbReference type="ARBA" id="ARBA00023002"/>
    </source>
</evidence>
<keyword evidence="2" id="KW-0560">Oxidoreductase</keyword>